<sequence length="106" mass="11853">YEISFSQTETYTNKENKDRPVNIGDSEDNDLKPVKEDDESQIATPCVSETTALRHSTKDIFVVKALSDLEESLRIPLRDIASSEANSLRLLTALNFLSHLSLKDVA</sequence>
<feature type="compositionally biased region" description="Polar residues" evidence="1">
    <location>
        <begin position="1"/>
        <end position="11"/>
    </location>
</feature>
<name>A0A392PVF6_9FABA</name>
<feature type="non-terminal residue" evidence="2">
    <location>
        <position position="1"/>
    </location>
</feature>
<evidence type="ECO:0000256" key="1">
    <source>
        <dbReference type="SAM" id="MobiDB-lite"/>
    </source>
</evidence>
<evidence type="ECO:0000313" key="2">
    <source>
        <dbReference type="EMBL" id="MCI15479.1"/>
    </source>
</evidence>
<proteinExistence type="predicted"/>
<protein>
    <submittedName>
        <fullName evidence="2">Disease resistance protein</fullName>
    </submittedName>
</protein>
<dbReference type="Proteomes" id="UP000265520">
    <property type="component" value="Unassembled WGS sequence"/>
</dbReference>
<keyword evidence="3" id="KW-1185">Reference proteome</keyword>
<feature type="region of interest" description="Disordered" evidence="1">
    <location>
        <begin position="1"/>
        <end position="42"/>
    </location>
</feature>
<feature type="non-terminal residue" evidence="2">
    <location>
        <position position="106"/>
    </location>
</feature>
<accession>A0A392PVF6</accession>
<comment type="caution">
    <text evidence="2">The sequence shown here is derived from an EMBL/GenBank/DDBJ whole genome shotgun (WGS) entry which is preliminary data.</text>
</comment>
<organism evidence="2 3">
    <name type="scientific">Trifolium medium</name>
    <dbReference type="NCBI Taxonomy" id="97028"/>
    <lineage>
        <taxon>Eukaryota</taxon>
        <taxon>Viridiplantae</taxon>
        <taxon>Streptophyta</taxon>
        <taxon>Embryophyta</taxon>
        <taxon>Tracheophyta</taxon>
        <taxon>Spermatophyta</taxon>
        <taxon>Magnoliopsida</taxon>
        <taxon>eudicotyledons</taxon>
        <taxon>Gunneridae</taxon>
        <taxon>Pentapetalae</taxon>
        <taxon>rosids</taxon>
        <taxon>fabids</taxon>
        <taxon>Fabales</taxon>
        <taxon>Fabaceae</taxon>
        <taxon>Papilionoideae</taxon>
        <taxon>50 kb inversion clade</taxon>
        <taxon>NPAAA clade</taxon>
        <taxon>Hologalegina</taxon>
        <taxon>IRL clade</taxon>
        <taxon>Trifolieae</taxon>
        <taxon>Trifolium</taxon>
    </lineage>
</organism>
<dbReference type="AlphaFoldDB" id="A0A392PVF6"/>
<evidence type="ECO:0000313" key="3">
    <source>
        <dbReference type="Proteomes" id="UP000265520"/>
    </source>
</evidence>
<dbReference type="EMBL" id="LXQA010096669">
    <property type="protein sequence ID" value="MCI15479.1"/>
    <property type="molecule type" value="Genomic_DNA"/>
</dbReference>
<reference evidence="2 3" key="1">
    <citation type="journal article" date="2018" name="Front. Plant Sci.">
        <title>Red Clover (Trifolium pratense) and Zigzag Clover (T. medium) - A Picture of Genomic Similarities and Differences.</title>
        <authorList>
            <person name="Dluhosova J."/>
            <person name="Istvanek J."/>
            <person name="Nedelnik J."/>
            <person name="Repkova J."/>
        </authorList>
    </citation>
    <scope>NUCLEOTIDE SEQUENCE [LARGE SCALE GENOMIC DNA]</scope>
    <source>
        <strain evidence="3">cv. 10/8</strain>
        <tissue evidence="2">Leaf</tissue>
    </source>
</reference>